<feature type="active site" evidence="11">
    <location>
        <position position="16"/>
    </location>
</feature>
<dbReference type="OrthoDB" id="9781903at2"/>
<reference evidence="13 14" key="1">
    <citation type="submission" date="2015-07" db="EMBL/GenBank/DDBJ databases">
        <title>Complete genome sequence of Mycobacterium goodii X7B, a facultative thermophilic biodesulfurizing bacterium.</title>
        <authorList>
            <person name="Yu B."/>
            <person name="Li F."/>
            <person name="Xu P."/>
        </authorList>
    </citation>
    <scope>NUCLEOTIDE SEQUENCE [LARGE SCALE GENOMIC DNA]</scope>
    <source>
        <strain evidence="13 14">X7B</strain>
    </source>
</reference>
<dbReference type="InterPro" id="IPR004651">
    <property type="entry name" value="HisF"/>
</dbReference>
<dbReference type="InterPro" id="IPR011060">
    <property type="entry name" value="RibuloseP-bd_barrel"/>
</dbReference>
<accession>A0A0K0XAK7</accession>
<gene>
    <name evidence="11" type="primary">hisF</name>
    <name evidence="13" type="ORF">AFA91_23820</name>
</gene>
<evidence type="ECO:0000256" key="9">
    <source>
        <dbReference type="ARBA" id="ARBA00025475"/>
    </source>
</evidence>
<dbReference type="Gene3D" id="3.20.20.70">
    <property type="entry name" value="Aldolase class I"/>
    <property type="match status" value="1"/>
</dbReference>
<dbReference type="STRING" id="134601.AFA91_23820"/>
<comment type="function">
    <text evidence="9 11">IGPS catalyzes the conversion of PRFAR and glutamine to IGP, AICAR and glutamate. The HisF subunit catalyzes the cyclization activity that produces IGP and AICAR from PRFAR using the ammonia provided by the HisH subunit.</text>
</comment>
<dbReference type="PANTHER" id="PTHR21235">
    <property type="entry name" value="IMIDAZOLE GLYCEROL PHOSPHATE SYNTHASE SUBUNIT HISF/H IGP SYNTHASE SUBUNIT HISF/H"/>
    <property type="match status" value="1"/>
</dbReference>
<dbReference type="FunFam" id="3.20.20.70:FF:000006">
    <property type="entry name" value="Imidazole glycerol phosphate synthase subunit HisF"/>
    <property type="match status" value="1"/>
</dbReference>
<dbReference type="GO" id="GO:0000105">
    <property type="term" value="P:L-histidine biosynthetic process"/>
    <property type="evidence" value="ECO:0007669"/>
    <property type="project" value="UniProtKB-UniRule"/>
</dbReference>
<proteinExistence type="inferred from homology"/>
<dbReference type="InterPro" id="IPR013785">
    <property type="entry name" value="Aldolase_TIM"/>
</dbReference>
<dbReference type="PATRIC" id="fig|134601.6.peg.4925"/>
<dbReference type="GO" id="GO:0000107">
    <property type="term" value="F:imidazoleglycerol-phosphate synthase activity"/>
    <property type="evidence" value="ECO:0007669"/>
    <property type="project" value="UniProtKB-UniRule"/>
</dbReference>
<comment type="catalytic activity">
    <reaction evidence="10 11">
        <text>5-[(5-phospho-1-deoxy-D-ribulos-1-ylimino)methylamino]-1-(5-phospho-beta-D-ribosyl)imidazole-4-carboxamide + L-glutamine = D-erythro-1-(imidazol-4-yl)glycerol 3-phosphate + 5-amino-1-(5-phospho-beta-D-ribosyl)imidazole-4-carboxamide + L-glutamate + H(+)</text>
        <dbReference type="Rhea" id="RHEA:24793"/>
        <dbReference type="ChEBI" id="CHEBI:15378"/>
        <dbReference type="ChEBI" id="CHEBI:29985"/>
        <dbReference type="ChEBI" id="CHEBI:58278"/>
        <dbReference type="ChEBI" id="CHEBI:58359"/>
        <dbReference type="ChEBI" id="CHEBI:58475"/>
        <dbReference type="ChEBI" id="CHEBI:58525"/>
        <dbReference type="EC" id="4.3.2.10"/>
    </reaction>
</comment>
<dbReference type="InterPro" id="IPR006062">
    <property type="entry name" value="His_biosynth"/>
</dbReference>
<evidence type="ECO:0000313" key="14">
    <source>
        <dbReference type="Proteomes" id="UP000062255"/>
    </source>
</evidence>
<evidence type="ECO:0000256" key="2">
    <source>
        <dbReference type="ARBA" id="ARBA00005091"/>
    </source>
</evidence>
<dbReference type="GO" id="GO:0016829">
    <property type="term" value="F:lyase activity"/>
    <property type="evidence" value="ECO:0007669"/>
    <property type="project" value="UniProtKB-KW"/>
</dbReference>
<keyword evidence="6 11" id="KW-0028">Amino-acid biosynthesis</keyword>
<dbReference type="UniPathway" id="UPA00031">
    <property type="reaction ID" value="UER00010"/>
</dbReference>
<organism evidence="13 14">
    <name type="scientific">Mycolicibacterium goodii</name>
    <name type="common">Mycobacterium goodii</name>
    <dbReference type="NCBI Taxonomy" id="134601"/>
    <lineage>
        <taxon>Bacteria</taxon>
        <taxon>Bacillati</taxon>
        <taxon>Actinomycetota</taxon>
        <taxon>Actinomycetes</taxon>
        <taxon>Mycobacteriales</taxon>
        <taxon>Mycobacteriaceae</taxon>
        <taxon>Mycolicibacterium</taxon>
    </lineage>
</organism>
<evidence type="ECO:0000256" key="1">
    <source>
        <dbReference type="ARBA" id="ARBA00004496"/>
    </source>
</evidence>
<dbReference type="CDD" id="cd04731">
    <property type="entry name" value="HisF"/>
    <property type="match status" value="1"/>
</dbReference>
<comment type="similarity">
    <text evidence="3 11 12">Belongs to the HisA/HisF family.</text>
</comment>
<keyword evidence="7 11" id="KW-0368">Histidine biosynthesis</keyword>
<comment type="subunit">
    <text evidence="4 11">Heterodimer of HisH and HisF.</text>
</comment>
<dbReference type="KEGG" id="mgo:AFA91_23820"/>
<evidence type="ECO:0000256" key="4">
    <source>
        <dbReference type="ARBA" id="ARBA00011152"/>
    </source>
</evidence>
<dbReference type="NCBIfam" id="TIGR00735">
    <property type="entry name" value="hisF"/>
    <property type="match status" value="1"/>
</dbReference>
<evidence type="ECO:0000256" key="11">
    <source>
        <dbReference type="HAMAP-Rule" id="MF_01013"/>
    </source>
</evidence>
<protein>
    <recommendedName>
        <fullName evidence="11">Imidazole glycerol phosphate synthase subunit HisF</fullName>
        <ecNumber evidence="11">4.3.2.10</ecNumber>
    </recommendedName>
    <alternativeName>
        <fullName evidence="11">IGP synthase cyclase subunit</fullName>
    </alternativeName>
    <alternativeName>
        <fullName evidence="11">IGP synthase subunit HisF</fullName>
    </alternativeName>
    <alternativeName>
        <fullName evidence="11">ImGP synthase subunit HisF</fullName>
        <shortName evidence="11">IGPS subunit HisF</shortName>
    </alternativeName>
</protein>
<dbReference type="RefSeq" id="WP_049746866.1">
    <property type="nucleotide sequence ID" value="NZ_CP012150.1"/>
</dbReference>
<keyword evidence="5 11" id="KW-0963">Cytoplasm</keyword>
<dbReference type="GO" id="GO:0005737">
    <property type="term" value="C:cytoplasm"/>
    <property type="evidence" value="ECO:0007669"/>
    <property type="project" value="UniProtKB-SubCell"/>
</dbReference>
<dbReference type="Pfam" id="PF00977">
    <property type="entry name" value="His_biosynth"/>
    <property type="match status" value="1"/>
</dbReference>
<dbReference type="PANTHER" id="PTHR21235:SF2">
    <property type="entry name" value="IMIDAZOLE GLYCEROL PHOSPHATE SYNTHASE HISHF"/>
    <property type="match status" value="1"/>
</dbReference>
<keyword evidence="8 11" id="KW-0456">Lyase</keyword>
<dbReference type="AlphaFoldDB" id="A0A0K0XAK7"/>
<comment type="pathway">
    <text evidence="2 11">Amino-acid biosynthesis; L-histidine biosynthesis; L-histidine from 5-phospho-alpha-D-ribose 1-diphosphate: step 5/9.</text>
</comment>
<evidence type="ECO:0000256" key="3">
    <source>
        <dbReference type="ARBA" id="ARBA00009667"/>
    </source>
</evidence>
<evidence type="ECO:0000256" key="7">
    <source>
        <dbReference type="ARBA" id="ARBA00023102"/>
    </source>
</evidence>
<evidence type="ECO:0000313" key="13">
    <source>
        <dbReference type="EMBL" id="AKS34407.1"/>
    </source>
</evidence>
<name>A0A0K0XAK7_MYCGD</name>
<dbReference type="HAMAP" id="MF_01013">
    <property type="entry name" value="HisF"/>
    <property type="match status" value="1"/>
</dbReference>
<dbReference type="Proteomes" id="UP000062255">
    <property type="component" value="Chromosome"/>
</dbReference>
<dbReference type="EC" id="4.3.2.10" evidence="11"/>
<evidence type="ECO:0000256" key="12">
    <source>
        <dbReference type="RuleBase" id="RU003657"/>
    </source>
</evidence>
<sequence>MSANSAVATRVIPCLDVDNGRVVKGVNFENLRDAGDPVELAAVYDAEGADELTFLDVTASSSGRSTMLEVVRRTAEQVFIPLTVGGGVRSVDDVDVLLRAGADKVSVNTAAIARPELLAELARQFGSQCIVLSVDARTVPNGEQPTPSGWEVTTHGGRRGTGIDAIEWATRGAELGVGEILLNSMDRDGTKAGFDLKMLGAVRAAVSVPVIASGGAGAVEHFAPAVLAGADAVLAASVFHFRELTIAEVKASMKAAGITVR</sequence>
<evidence type="ECO:0000256" key="6">
    <source>
        <dbReference type="ARBA" id="ARBA00022605"/>
    </source>
</evidence>
<evidence type="ECO:0000256" key="5">
    <source>
        <dbReference type="ARBA" id="ARBA00022490"/>
    </source>
</evidence>
<comment type="subcellular location">
    <subcellularLocation>
        <location evidence="1 11">Cytoplasm</location>
    </subcellularLocation>
</comment>
<dbReference type="SUPFAM" id="SSF51366">
    <property type="entry name" value="Ribulose-phoshate binding barrel"/>
    <property type="match status" value="1"/>
</dbReference>
<evidence type="ECO:0000256" key="10">
    <source>
        <dbReference type="ARBA" id="ARBA00047838"/>
    </source>
</evidence>
<dbReference type="InterPro" id="IPR050064">
    <property type="entry name" value="IGPS_HisA/HisF"/>
</dbReference>
<dbReference type="EMBL" id="CP012150">
    <property type="protein sequence ID" value="AKS34407.1"/>
    <property type="molecule type" value="Genomic_DNA"/>
</dbReference>
<feature type="active site" evidence="11">
    <location>
        <position position="135"/>
    </location>
</feature>
<evidence type="ECO:0000256" key="8">
    <source>
        <dbReference type="ARBA" id="ARBA00023239"/>
    </source>
</evidence>